<keyword evidence="2" id="KW-0805">Transcription regulation</keyword>
<dbReference type="GO" id="GO:0003677">
    <property type="term" value="F:DNA binding"/>
    <property type="evidence" value="ECO:0007669"/>
    <property type="project" value="UniProtKB-KW"/>
</dbReference>
<dbReference type="Pfam" id="PF08281">
    <property type="entry name" value="Sigma70_r4_2"/>
    <property type="match status" value="1"/>
</dbReference>
<dbReference type="RefSeq" id="WP_203877192.1">
    <property type="nucleotide sequence ID" value="NZ_BOOK01000035.1"/>
</dbReference>
<keyword evidence="5" id="KW-0804">Transcription</keyword>
<evidence type="ECO:0000313" key="9">
    <source>
        <dbReference type="Proteomes" id="UP000634476"/>
    </source>
</evidence>
<dbReference type="NCBIfam" id="TIGR02937">
    <property type="entry name" value="sigma70-ECF"/>
    <property type="match status" value="1"/>
</dbReference>
<dbReference type="EMBL" id="BOOK01000035">
    <property type="protein sequence ID" value="GII02879.1"/>
    <property type="molecule type" value="Genomic_DNA"/>
</dbReference>
<dbReference type="GO" id="GO:0006352">
    <property type="term" value="P:DNA-templated transcription initiation"/>
    <property type="evidence" value="ECO:0007669"/>
    <property type="project" value="InterPro"/>
</dbReference>
<dbReference type="AlphaFoldDB" id="A0A8J3SYA0"/>
<evidence type="ECO:0000259" key="6">
    <source>
        <dbReference type="Pfam" id="PF04542"/>
    </source>
</evidence>
<dbReference type="InterPro" id="IPR013325">
    <property type="entry name" value="RNA_pol_sigma_r2"/>
</dbReference>
<evidence type="ECO:0000256" key="1">
    <source>
        <dbReference type="ARBA" id="ARBA00010641"/>
    </source>
</evidence>
<sequence length="178" mass="19762">MSAVPDETSIVDPDRFGAVFDAHYGEIRRYIGRRLDIATAEDLAAETFLIAFRRRGRFDPGRGAVRPWLYGIATNLVNRHRRAELRRYRVLARTGPPADDDGHDQRVVDRVAAGVTVGRLSEALARLSRGERDAVLLAAYGELTYDEIAEALGVACGTVASRLSRARTKLRDWLGVEV</sequence>
<dbReference type="PANTHER" id="PTHR43133">
    <property type="entry name" value="RNA POLYMERASE ECF-TYPE SIGMA FACTO"/>
    <property type="match status" value="1"/>
</dbReference>
<dbReference type="SUPFAM" id="SSF88659">
    <property type="entry name" value="Sigma3 and sigma4 domains of RNA polymerase sigma factors"/>
    <property type="match status" value="1"/>
</dbReference>
<gene>
    <name evidence="8" type="primary">rpoE_19</name>
    <name evidence="8" type="ORF">Pta02_48870</name>
</gene>
<evidence type="ECO:0000256" key="5">
    <source>
        <dbReference type="ARBA" id="ARBA00023163"/>
    </source>
</evidence>
<dbReference type="Pfam" id="PF04542">
    <property type="entry name" value="Sigma70_r2"/>
    <property type="match status" value="1"/>
</dbReference>
<dbReference type="Gene3D" id="1.10.10.10">
    <property type="entry name" value="Winged helix-like DNA-binding domain superfamily/Winged helix DNA-binding domain"/>
    <property type="match status" value="1"/>
</dbReference>
<dbReference type="CDD" id="cd06171">
    <property type="entry name" value="Sigma70_r4"/>
    <property type="match status" value="1"/>
</dbReference>
<keyword evidence="4" id="KW-0238">DNA-binding</keyword>
<dbReference type="SUPFAM" id="SSF88946">
    <property type="entry name" value="Sigma2 domain of RNA polymerase sigma factors"/>
    <property type="match status" value="1"/>
</dbReference>
<name>A0A8J3SYA0_9ACTN</name>
<dbReference type="InterPro" id="IPR036388">
    <property type="entry name" value="WH-like_DNA-bd_sf"/>
</dbReference>
<dbReference type="Gene3D" id="1.10.1740.10">
    <property type="match status" value="1"/>
</dbReference>
<dbReference type="Proteomes" id="UP000634476">
    <property type="component" value="Unassembled WGS sequence"/>
</dbReference>
<dbReference type="InterPro" id="IPR013324">
    <property type="entry name" value="RNA_pol_sigma_r3/r4-like"/>
</dbReference>
<dbReference type="PANTHER" id="PTHR43133:SF8">
    <property type="entry name" value="RNA POLYMERASE SIGMA FACTOR HI_1459-RELATED"/>
    <property type="match status" value="1"/>
</dbReference>
<organism evidence="8 9">
    <name type="scientific">Planobispora takensis</name>
    <dbReference type="NCBI Taxonomy" id="1367882"/>
    <lineage>
        <taxon>Bacteria</taxon>
        <taxon>Bacillati</taxon>
        <taxon>Actinomycetota</taxon>
        <taxon>Actinomycetes</taxon>
        <taxon>Streptosporangiales</taxon>
        <taxon>Streptosporangiaceae</taxon>
        <taxon>Planobispora</taxon>
    </lineage>
</organism>
<comment type="similarity">
    <text evidence="1">Belongs to the sigma-70 factor family. ECF subfamily.</text>
</comment>
<dbReference type="InterPro" id="IPR014284">
    <property type="entry name" value="RNA_pol_sigma-70_dom"/>
</dbReference>
<proteinExistence type="inferred from homology"/>
<dbReference type="GO" id="GO:0016987">
    <property type="term" value="F:sigma factor activity"/>
    <property type="evidence" value="ECO:0007669"/>
    <property type="project" value="UniProtKB-KW"/>
</dbReference>
<evidence type="ECO:0000256" key="2">
    <source>
        <dbReference type="ARBA" id="ARBA00023015"/>
    </source>
</evidence>
<evidence type="ECO:0000256" key="3">
    <source>
        <dbReference type="ARBA" id="ARBA00023082"/>
    </source>
</evidence>
<keyword evidence="8" id="KW-0240">DNA-directed RNA polymerase</keyword>
<accession>A0A8J3SYA0</accession>
<reference evidence="8" key="1">
    <citation type="submission" date="2021-01" db="EMBL/GenBank/DDBJ databases">
        <title>Whole genome shotgun sequence of Planobispora takensis NBRC 109077.</title>
        <authorList>
            <person name="Komaki H."/>
            <person name="Tamura T."/>
        </authorList>
    </citation>
    <scope>NUCLEOTIDE SEQUENCE</scope>
    <source>
        <strain evidence="8">NBRC 109077</strain>
    </source>
</reference>
<feature type="domain" description="RNA polymerase sigma factor 70 region 4 type 2" evidence="7">
    <location>
        <begin position="119"/>
        <end position="170"/>
    </location>
</feature>
<feature type="domain" description="RNA polymerase sigma-70 region 2" evidence="6">
    <location>
        <begin position="20"/>
        <end position="84"/>
    </location>
</feature>
<protein>
    <submittedName>
        <fullName evidence="8">DNA-directed RNA polymerase sigma-70 factor</fullName>
    </submittedName>
</protein>
<evidence type="ECO:0000313" key="8">
    <source>
        <dbReference type="EMBL" id="GII02879.1"/>
    </source>
</evidence>
<keyword evidence="3" id="KW-0731">Sigma factor</keyword>
<comment type="caution">
    <text evidence="8">The sequence shown here is derived from an EMBL/GenBank/DDBJ whole genome shotgun (WGS) entry which is preliminary data.</text>
</comment>
<evidence type="ECO:0000256" key="4">
    <source>
        <dbReference type="ARBA" id="ARBA00023125"/>
    </source>
</evidence>
<keyword evidence="9" id="KW-1185">Reference proteome</keyword>
<dbReference type="InterPro" id="IPR013249">
    <property type="entry name" value="RNA_pol_sigma70_r4_t2"/>
</dbReference>
<dbReference type="GO" id="GO:0000428">
    <property type="term" value="C:DNA-directed RNA polymerase complex"/>
    <property type="evidence" value="ECO:0007669"/>
    <property type="project" value="UniProtKB-KW"/>
</dbReference>
<dbReference type="InterPro" id="IPR039425">
    <property type="entry name" value="RNA_pol_sigma-70-like"/>
</dbReference>
<evidence type="ECO:0000259" key="7">
    <source>
        <dbReference type="Pfam" id="PF08281"/>
    </source>
</evidence>
<dbReference type="InterPro" id="IPR007627">
    <property type="entry name" value="RNA_pol_sigma70_r2"/>
</dbReference>